<protein>
    <submittedName>
        <fullName evidence="2">Quercetin dioxygenase-like cupin family protein</fullName>
    </submittedName>
</protein>
<dbReference type="EMBL" id="JACHGO010000001">
    <property type="protein sequence ID" value="MBB5142055.1"/>
    <property type="molecule type" value="Genomic_DNA"/>
</dbReference>
<evidence type="ECO:0000313" key="3">
    <source>
        <dbReference type="Proteomes" id="UP000539075"/>
    </source>
</evidence>
<dbReference type="InterPro" id="IPR013096">
    <property type="entry name" value="Cupin_2"/>
</dbReference>
<name>A0A7W8FES2_9BACT</name>
<sequence>MQHFLRNLDYATALPLAAQVEYQPGQIASKTLIQNAAVGMTLFAFDKGEEISAHTSTGDAFVLALDGQAQVNISGQATSIKAGEAIVMPAGQPHSVSALERFKMLLVVVFPTEIQ</sequence>
<reference evidence="2 3" key="1">
    <citation type="submission" date="2020-08" db="EMBL/GenBank/DDBJ databases">
        <title>Genomic Encyclopedia of Type Strains, Phase IV (KMG-IV): sequencing the most valuable type-strain genomes for metagenomic binning, comparative biology and taxonomic classification.</title>
        <authorList>
            <person name="Goeker M."/>
        </authorList>
    </citation>
    <scope>NUCLEOTIDE SEQUENCE [LARGE SCALE GENOMIC DNA]</scope>
    <source>
        <strain evidence="2 3">DSM 11275</strain>
    </source>
</reference>
<proteinExistence type="predicted"/>
<dbReference type="PANTHER" id="PTHR37694">
    <property type="entry name" value="SLR8022 PROTEIN"/>
    <property type="match status" value="1"/>
</dbReference>
<dbReference type="Gene3D" id="2.60.120.10">
    <property type="entry name" value="Jelly Rolls"/>
    <property type="match status" value="1"/>
</dbReference>
<keyword evidence="2" id="KW-0560">Oxidoreductase</keyword>
<evidence type="ECO:0000259" key="1">
    <source>
        <dbReference type="Pfam" id="PF07883"/>
    </source>
</evidence>
<dbReference type="InterPro" id="IPR011051">
    <property type="entry name" value="RmlC_Cupin_sf"/>
</dbReference>
<dbReference type="RefSeq" id="WP_183717246.1">
    <property type="nucleotide sequence ID" value="NZ_JACHGO010000001.1"/>
</dbReference>
<keyword evidence="2" id="KW-0223">Dioxygenase</keyword>
<evidence type="ECO:0000313" key="2">
    <source>
        <dbReference type="EMBL" id="MBB5142055.1"/>
    </source>
</evidence>
<accession>A0A7W8FES2</accession>
<dbReference type="PANTHER" id="PTHR37694:SF1">
    <property type="entry name" value="SLR8022 PROTEIN"/>
    <property type="match status" value="1"/>
</dbReference>
<dbReference type="Proteomes" id="UP000539075">
    <property type="component" value="Unassembled WGS sequence"/>
</dbReference>
<organism evidence="2 3">
    <name type="scientific">Desulfovibrio intestinalis</name>
    <dbReference type="NCBI Taxonomy" id="58621"/>
    <lineage>
        <taxon>Bacteria</taxon>
        <taxon>Pseudomonadati</taxon>
        <taxon>Thermodesulfobacteriota</taxon>
        <taxon>Desulfovibrionia</taxon>
        <taxon>Desulfovibrionales</taxon>
        <taxon>Desulfovibrionaceae</taxon>
        <taxon>Desulfovibrio</taxon>
    </lineage>
</organism>
<dbReference type="AlphaFoldDB" id="A0A7W8FES2"/>
<keyword evidence="3" id="KW-1185">Reference proteome</keyword>
<dbReference type="Pfam" id="PF07883">
    <property type="entry name" value="Cupin_2"/>
    <property type="match status" value="1"/>
</dbReference>
<dbReference type="InterPro" id="IPR014710">
    <property type="entry name" value="RmlC-like_jellyroll"/>
</dbReference>
<dbReference type="CDD" id="cd02230">
    <property type="entry name" value="cupin_HP0902-like"/>
    <property type="match status" value="1"/>
</dbReference>
<dbReference type="GO" id="GO:0051213">
    <property type="term" value="F:dioxygenase activity"/>
    <property type="evidence" value="ECO:0007669"/>
    <property type="project" value="UniProtKB-KW"/>
</dbReference>
<gene>
    <name evidence="2" type="ORF">HNQ38_000118</name>
</gene>
<feature type="domain" description="Cupin type-2" evidence="1">
    <location>
        <begin position="42"/>
        <end position="108"/>
    </location>
</feature>
<comment type="caution">
    <text evidence="2">The sequence shown here is derived from an EMBL/GenBank/DDBJ whole genome shotgun (WGS) entry which is preliminary data.</text>
</comment>
<dbReference type="SUPFAM" id="SSF51182">
    <property type="entry name" value="RmlC-like cupins"/>
    <property type="match status" value="1"/>
</dbReference>